<gene>
    <name evidence="2" type="ORF">PPAR00522_LOCUS1191</name>
</gene>
<organism evidence="2">
    <name type="scientific">Polytomella parva</name>
    <dbReference type="NCBI Taxonomy" id="51329"/>
    <lineage>
        <taxon>Eukaryota</taxon>
        <taxon>Viridiplantae</taxon>
        <taxon>Chlorophyta</taxon>
        <taxon>core chlorophytes</taxon>
        <taxon>Chlorophyceae</taxon>
        <taxon>CS clade</taxon>
        <taxon>Chlamydomonadales</taxon>
        <taxon>Chlamydomonadaceae</taxon>
        <taxon>Polytomella</taxon>
    </lineage>
</organism>
<name>A0A7S0UJX2_9CHLO</name>
<feature type="compositionally biased region" description="Low complexity" evidence="1">
    <location>
        <begin position="128"/>
        <end position="158"/>
    </location>
</feature>
<evidence type="ECO:0000256" key="1">
    <source>
        <dbReference type="SAM" id="MobiDB-lite"/>
    </source>
</evidence>
<feature type="compositionally biased region" description="Basic and acidic residues" evidence="1">
    <location>
        <begin position="311"/>
        <end position="338"/>
    </location>
</feature>
<feature type="compositionally biased region" description="Polar residues" evidence="1">
    <location>
        <begin position="239"/>
        <end position="250"/>
    </location>
</feature>
<evidence type="ECO:0000313" key="2">
    <source>
        <dbReference type="EMBL" id="CAD8764807.1"/>
    </source>
</evidence>
<feature type="region of interest" description="Disordered" evidence="1">
    <location>
        <begin position="1"/>
        <end position="275"/>
    </location>
</feature>
<feature type="region of interest" description="Disordered" evidence="1">
    <location>
        <begin position="303"/>
        <end position="338"/>
    </location>
</feature>
<feature type="compositionally biased region" description="Basic and acidic residues" evidence="1">
    <location>
        <begin position="170"/>
        <end position="184"/>
    </location>
</feature>
<sequence>MEKVEGLEGGGGGGEEREEMNEGGDGERRNVMLQSLPSESMLIRMYVGERGRGKGGEEVEKGEGEGRGRERNEGERNEGERSEGERREGETKEGEAKDEGTKREAEATASERENNRRTASLSQDNVKSPTTHSSTTSPKAISPPLASSSSSVVNAPIKISEGTRVAEGGEEMKLADEGRSEFKIQKNINDVTTVNYQQDNDKKLMKKSVSNSSGPPPTNVDYKTSHEASNVISGDARNDSSGSTNHSTYRPNPPPVSSLCASPSTTSASASTVSLPIPPLLTLNAVTDHLDLIFPLWFDGAKEEEVGEEREEGKEKRKEGLEDHMTKKEKERRDVQSK</sequence>
<feature type="compositionally biased region" description="Polar residues" evidence="1">
    <location>
        <begin position="117"/>
        <end position="127"/>
    </location>
</feature>
<proteinExistence type="predicted"/>
<feature type="compositionally biased region" description="Low complexity" evidence="1">
    <location>
        <begin position="257"/>
        <end position="275"/>
    </location>
</feature>
<feature type="compositionally biased region" description="Basic and acidic residues" evidence="1">
    <location>
        <begin position="47"/>
        <end position="116"/>
    </location>
</feature>
<dbReference type="EMBL" id="HBFM01002113">
    <property type="protein sequence ID" value="CAD8764807.1"/>
    <property type="molecule type" value="Transcribed_RNA"/>
</dbReference>
<dbReference type="AlphaFoldDB" id="A0A7S0UJX2"/>
<accession>A0A7S0UJX2</accession>
<feature type="compositionally biased region" description="Polar residues" evidence="1">
    <location>
        <begin position="186"/>
        <end position="198"/>
    </location>
</feature>
<protein>
    <submittedName>
        <fullName evidence="2">Uncharacterized protein</fullName>
    </submittedName>
</protein>
<reference evidence="2" key="1">
    <citation type="submission" date="2021-01" db="EMBL/GenBank/DDBJ databases">
        <authorList>
            <person name="Corre E."/>
            <person name="Pelletier E."/>
            <person name="Niang G."/>
            <person name="Scheremetjew M."/>
            <person name="Finn R."/>
            <person name="Kale V."/>
            <person name="Holt S."/>
            <person name="Cochrane G."/>
            <person name="Meng A."/>
            <person name="Brown T."/>
            <person name="Cohen L."/>
        </authorList>
    </citation>
    <scope>NUCLEOTIDE SEQUENCE</scope>
    <source>
        <strain evidence="2">SAG 63-3</strain>
    </source>
</reference>